<dbReference type="Proteomes" id="UP000183987">
    <property type="component" value="Unassembled WGS sequence"/>
</dbReference>
<sequence length="175" mass="18932">MIAKLWIGAILIIALIAGVALYYLQVYAYYAEVPADQAVVELVSLTSGEAEPIAFDNFRGIDSNSSPLRYRACYDMPASLAMLTETYEIVDGAEPRVAPGWFDCFDAKQIGADLEAGVAVGFIGQKDVKYGIDRIVAVYPDGRAYAWHQINACGEVVFDGNPAPEGCPTPPESTR</sequence>
<keyword evidence="1" id="KW-0812">Transmembrane</keyword>
<evidence type="ECO:0000313" key="3">
    <source>
        <dbReference type="Proteomes" id="UP000183987"/>
    </source>
</evidence>
<evidence type="ECO:0008006" key="4">
    <source>
        <dbReference type="Google" id="ProtNLM"/>
    </source>
</evidence>
<keyword evidence="1" id="KW-0472">Membrane</keyword>
<accession>A0A1M5AQV2</accession>
<dbReference type="AlphaFoldDB" id="A0A1M5AQV2"/>
<dbReference type="InterPro" id="IPR045616">
    <property type="entry name" value="DUF6446"/>
</dbReference>
<keyword evidence="1" id="KW-1133">Transmembrane helix</keyword>
<dbReference type="EMBL" id="FQUE01000005">
    <property type="protein sequence ID" value="SHF32641.1"/>
    <property type="molecule type" value="Genomic_DNA"/>
</dbReference>
<reference evidence="3" key="1">
    <citation type="submission" date="2016-11" db="EMBL/GenBank/DDBJ databases">
        <authorList>
            <person name="Varghese N."/>
            <person name="Submissions S."/>
        </authorList>
    </citation>
    <scope>NUCLEOTIDE SEQUENCE [LARGE SCALE GENOMIC DNA]</scope>
    <source>
        <strain evidence="3">DSM 29326</strain>
    </source>
</reference>
<evidence type="ECO:0000313" key="2">
    <source>
        <dbReference type="EMBL" id="SHF32641.1"/>
    </source>
</evidence>
<feature type="transmembrane region" description="Helical" evidence="1">
    <location>
        <begin position="6"/>
        <end position="24"/>
    </location>
</feature>
<dbReference type="Pfam" id="PF20044">
    <property type="entry name" value="DUF6446"/>
    <property type="match status" value="1"/>
</dbReference>
<organism evidence="2 3">
    <name type="scientific">Loktanella atrilutea</name>
    <dbReference type="NCBI Taxonomy" id="366533"/>
    <lineage>
        <taxon>Bacteria</taxon>
        <taxon>Pseudomonadati</taxon>
        <taxon>Pseudomonadota</taxon>
        <taxon>Alphaproteobacteria</taxon>
        <taxon>Rhodobacterales</taxon>
        <taxon>Roseobacteraceae</taxon>
        <taxon>Loktanella</taxon>
    </lineage>
</organism>
<name>A0A1M5AQV2_LOKAT</name>
<protein>
    <recommendedName>
        <fullName evidence="4">Histidine kinase</fullName>
    </recommendedName>
</protein>
<proteinExistence type="predicted"/>
<evidence type="ECO:0000256" key="1">
    <source>
        <dbReference type="SAM" id="Phobius"/>
    </source>
</evidence>
<keyword evidence="3" id="KW-1185">Reference proteome</keyword>
<dbReference type="STRING" id="366533.SAMN05444339_10565"/>
<gene>
    <name evidence="2" type="ORF">SAMN05444339_10565</name>
</gene>